<dbReference type="InterPro" id="IPR016024">
    <property type="entry name" value="ARM-type_fold"/>
</dbReference>
<protein>
    <recommendedName>
        <fullName evidence="2">RRP12 N-terminal HEAT domain-containing protein</fullName>
    </recommendedName>
</protein>
<dbReference type="InterPro" id="IPR057860">
    <property type="entry name" value="HEAT_RRP12_N"/>
</dbReference>
<feature type="compositionally biased region" description="Basic and acidic residues" evidence="1">
    <location>
        <begin position="1131"/>
        <end position="1144"/>
    </location>
</feature>
<organism evidence="3 4">
    <name type="scientific">Orchesella dallaii</name>
    <dbReference type="NCBI Taxonomy" id="48710"/>
    <lineage>
        <taxon>Eukaryota</taxon>
        <taxon>Metazoa</taxon>
        <taxon>Ecdysozoa</taxon>
        <taxon>Arthropoda</taxon>
        <taxon>Hexapoda</taxon>
        <taxon>Collembola</taxon>
        <taxon>Entomobryomorpha</taxon>
        <taxon>Entomobryoidea</taxon>
        <taxon>Orchesellidae</taxon>
        <taxon>Orchesellinae</taxon>
        <taxon>Orchesella</taxon>
    </lineage>
</organism>
<comment type="caution">
    <text evidence="3">The sequence shown here is derived from an EMBL/GenBank/DDBJ whole genome shotgun (WGS) entry which is preliminary data.</text>
</comment>
<dbReference type="SUPFAM" id="SSF48371">
    <property type="entry name" value="ARM repeat"/>
    <property type="match status" value="2"/>
</dbReference>
<feature type="domain" description="RRP12 N-terminal HEAT" evidence="2">
    <location>
        <begin position="116"/>
        <end position="275"/>
    </location>
</feature>
<evidence type="ECO:0000259" key="2">
    <source>
        <dbReference type="Pfam" id="PF25772"/>
    </source>
</evidence>
<evidence type="ECO:0000313" key="4">
    <source>
        <dbReference type="Proteomes" id="UP001642540"/>
    </source>
</evidence>
<feature type="region of interest" description="Disordered" evidence="1">
    <location>
        <begin position="1"/>
        <end position="39"/>
    </location>
</feature>
<dbReference type="Pfam" id="PF25772">
    <property type="entry name" value="HEAT_RRP12_N"/>
    <property type="match status" value="1"/>
</dbReference>
<gene>
    <name evidence="3" type="ORF">ODALV1_LOCUS27161</name>
</gene>
<reference evidence="3 4" key="1">
    <citation type="submission" date="2024-08" db="EMBL/GenBank/DDBJ databases">
        <authorList>
            <person name="Cucini C."/>
            <person name="Frati F."/>
        </authorList>
    </citation>
    <scope>NUCLEOTIDE SEQUENCE [LARGE SCALE GENOMIC DNA]</scope>
</reference>
<proteinExistence type="predicted"/>
<evidence type="ECO:0000313" key="3">
    <source>
        <dbReference type="EMBL" id="CAL8137970.1"/>
    </source>
</evidence>
<feature type="region of interest" description="Disordered" evidence="1">
    <location>
        <begin position="1028"/>
        <end position="1177"/>
    </location>
</feature>
<sequence length="1177" mass="131832">MPGRKVIGKRSHAKGASKGLRWAKGHSCESNPTTRKYRDQASSQFLHPVSENPLFTVKNVAAHQAEDAIDIDEDITSEVGTLSLSDVSCGTGLNSVSTLKSLSSAWSNVSTNAFDKFLKKFRSDSHVHKEMLSILASSSEVINDAGGKLTETGFFATFVTLLDNCQPDQYQPVMSLVCIIMGRVPHSVLKLRFSDIYPKIGTILSYAIQNNNDLLMRTCVEALMKLIRVQDKINLEDDKELQALMYMVLKCTLHEKPKVRRKSRIAVKRLVSTNDSTNNSMTKLVLGWILDQLACFPTCETKVVADALGLLLSIWTSVTSISKPGAKKLFEGVLRVMSSGDAAIMKIGFSFFIEVFENFTAVAECDPQDELFSKLIVAVWEVQPDIRNTDSFVLWLRCVMSGLVRLRQGPSDFDLSYLPSLLEVSAPLWITNHGQTVAKIFQEYFPHLITETISKTVLEKCFRTLSKSLLTIPPNLFALQILESILDCINTELYCGSAQDIFLQLIPLRNSQGVLSALGKFIRAFGVHQIWASTDAATRWLIVLPLLNENLTDSQISFWKDEIYPGIGTKTKVDVGWASLAGFCRNPKDPENFPAELVGKCIVEKTNIRLPALAALRQFVEWPQCEEMCKKYCKNYLPILFNLYIKTKPDKETLRGHGDAVGTTIQKYLEHCEPTFISELTNRALDKMTKEVNEAGSPIFDLVAFLAIHVTEPELQEKILETTVKKWVKTEDSKRAYRIMTALSKNKQLSHDVLVKLLDTLKQTPAETKSNAAALRLECMTVLTIMNPQWLKDFLLEVIINILSVNAKAKKLACGYVQNFSKYLNESGQNIDSVSEVIQVGLASPIPLMVSCTLQFAYMIYKELKPESPNHLILNRCLDLLLSHPDPFVWKYSMQFLSLNLQLFKGVLGPLATQLGTIVSDPKYPKSDSTKLLARMIKVFGALGVKAIVPDPEDSKMRNRIKNICKKLREKKKSKDEKKERGGDEEEDDDESGDEMDIDVRISNKKAPLVMKEGVVDFLNPSDVAKSLINERPMRQEDDFKMSKDGKLIIDIEDSKNKRKRSAPDDSDDDEEDYASDDDNERKEKANKGKSSAVSMKSNRSKFSVKSFKSSGSASSKRSLGKSSKSKQGKPSKENKKGDGEMQRKKNKRFKSSPSVKSSSSKKSRKSSAASTFRLRM</sequence>
<feature type="compositionally biased region" description="Basic residues" evidence="1">
    <location>
        <begin position="1"/>
        <end position="15"/>
    </location>
</feature>
<name>A0ABP1RWX4_9HEXA</name>
<dbReference type="InterPro" id="IPR052087">
    <property type="entry name" value="RRP12"/>
</dbReference>
<dbReference type="PANTHER" id="PTHR48287:SF1">
    <property type="entry name" value="ARM REPEAT SUPERFAMILY PROTEIN"/>
    <property type="match status" value="1"/>
</dbReference>
<feature type="compositionally biased region" description="Acidic residues" evidence="1">
    <location>
        <begin position="983"/>
        <end position="997"/>
    </location>
</feature>
<feature type="compositionally biased region" description="Acidic residues" evidence="1">
    <location>
        <begin position="1065"/>
        <end position="1079"/>
    </location>
</feature>
<feature type="compositionally biased region" description="Basic and acidic residues" evidence="1">
    <location>
        <begin position="973"/>
        <end position="982"/>
    </location>
</feature>
<feature type="compositionally biased region" description="Basic and acidic residues" evidence="1">
    <location>
        <begin position="1032"/>
        <end position="1056"/>
    </location>
</feature>
<evidence type="ECO:0000256" key="1">
    <source>
        <dbReference type="SAM" id="MobiDB-lite"/>
    </source>
</evidence>
<feature type="compositionally biased region" description="Polar residues" evidence="1">
    <location>
        <begin position="28"/>
        <end position="39"/>
    </location>
</feature>
<feature type="region of interest" description="Disordered" evidence="1">
    <location>
        <begin position="971"/>
        <end position="999"/>
    </location>
</feature>
<accession>A0ABP1RWX4</accession>
<dbReference type="PANTHER" id="PTHR48287">
    <property type="entry name" value="ARM REPEAT SUPERFAMILY PROTEIN"/>
    <property type="match status" value="1"/>
</dbReference>
<dbReference type="Proteomes" id="UP001642540">
    <property type="component" value="Unassembled WGS sequence"/>
</dbReference>
<dbReference type="EMBL" id="CAXLJM020000121">
    <property type="protein sequence ID" value="CAL8137970.1"/>
    <property type="molecule type" value="Genomic_DNA"/>
</dbReference>
<keyword evidence="4" id="KW-1185">Reference proteome</keyword>
<feature type="compositionally biased region" description="Low complexity" evidence="1">
    <location>
        <begin position="1097"/>
        <end position="1123"/>
    </location>
</feature>